<evidence type="ECO:0000313" key="1">
    <source>
        <dbReference type="EMBL" id="BAV99265.1"/>
    </source>
</evidence>
<dbReference type="EMBL" id="AP014940">
    <property type="protein sequence ID" value="BAV99265.1"/>
    <property type="molecule type" value="Genomic_DNA"/>
</dbReference>
<dbReference type="Proteomes" id="UP000218824">
    <property type="component" value="Chromosome"/>
</dbReference>
<accession>A0AAU9AQQ4</accession>
<gene>
    <name evidence="1" type="ORF">LEN_3778</name>
</gene>
<dbReference type="KEGG" id="lem:LEN_3778"/>
<organism evidence="1 2">
    <name type="scientific">Lysobacter enzymogenes</name>
    <dbReference type="NCBI Taxonomy" id="69"/>
    <lineage>
        <taxon>Bacteria</taxon>
        <taxon>Pseudomonadati</taxon>
        <taxon>Pseudomonadota</taxon>
        <taxon>Gammaproteobacteria</taxon>
        <taxon>Lysobacterales</taxon>
        <taxon>Lysobacteraceae</taxon>
        <taxon>Lysobacter</taxon>
    </lineage>
</organism>
<dbReference type="AlphaFoldDB" id="A0AAU9AQQ4"/>
<evidence type="ECO:0000313" key="2">
    <source>
        <dbReference type="Proteomes" id="UP000218824"/>
    </source>
</evidence>
<proteinExistence type="predicted"/>
<protein>
    <submittedName>
        <fullName evidence="1">Integron gene cassette protein</fullName>
    </submittedName>
</protein>
<sequence length="135" mass="15035">MFAGLHDALLVGYEVDGERGRLILSLRPHHGSAPGPFRIEFEGVFAHRFDAPLLPAIVLDLEQAPAQALIEEEWDDIQLRARRNGWPGGPWKIGDLQAARAWVEREGLKAYWLSSSYGLDGWILARSVHMAAAQP</sequence>
<name>A0AAU9AQQ4_LYSEN</name>
<reference evidence="1 2" key="1">
    <citation type="journal article" date="2017" name="DNA Res.">
        <title>Complete genome sequence and expression profile of the commercial lytic enzyme producer Lysobacter enzymogenes M497-1.</title>
        <authorList>
            <person name="Takami H."/>
            <person name="Toyoda A."/>
            <person name="Uchiyama I."/>
            <person name="Itoh T."/>
            <person name="Takaki Y."/>
            <person name="Arai W."/>
            <person name="Nishi S."/>
            <person name="Kawai M."/>
            <person name="Shinya K."/>
            <person name="Ikeda H."/>
        </authorList>
    </citation>
    <scope>NUCLEOTIDE SEQUENCE [LARGE SCALE GENOMIC DNA]</scope>
    <source>
        <strain evidence="1 2">M497-1</strain>
    </source>
</reference>